<dbReference type="EMBL" id="JQCE01000064">
    <property type="protein sequence ID" value="KRO15519.1"/>
    <property type="molecule type" value="Genomic_DNA"/>
</dbReference>
<dbReference type="PATRIC" id="fig|1293598.4.peg.2388"/>
<proteinExistence type="predicted"/>
<organism evidence="1 2">
    <name type="scientific">Lacticaseibacillus saniviri JCM 17471 = DSM 24301</name>
    <dbReference type="NCBI Taxonomy" id="1293598"/>
    <lineage>
        <taxon>Bacteria</taxon>
        <taxon>Bacillati</taxon>
        <taxon>Bacillota</taxon>
        <taxon>Bacilli</taxon>
        <taxon>Lactobacillales</taxon>
        <taxon>Lactobacillaceae</taxon>
        <taxon>Lacticaseibacillus</taxon>
    </lineage>
</organism>
<keyword evidence="2" id="KW-1185">Reference proteome</keyword>
<protein>
    <submittedName>
        <fullName evidence="1">Uncharacterized protein</fullName>
    </submittedName>
</protein>
<reference evidence="1 2" key="1">
    <citation type="journal article" date="2015" name="Genome Announc.">
        <title>Expanding the biotechnology potential of lactobacilli through comparative genomics of 213 strains and associated genera.</title>
        <authorList>
            <person name="Sun Z."/>
            <person name="Harris H.M."/>
            <person name="McCann A."/>
            <person name="Guo C."/>
            <person name="Argimon S."/>
            <person name="Zhang W."/>
            <person name="Yang X."/>
            <person name="Jeffery I.B."/>
            <person name="Cooney J.C."/>
            <person name="Kagawa T.F."/>
            <person name="Liu W."/>
            <person name="Song Y."/>
            <person name="Salvetti E."/>
            <person name="Wrobel A."/>
            <person name="Rasinkangas P."/>
            <person name="Parkhill J."/>
            <person name="Rea M.C."/>
            <person name="O'Sullivan O."/>
            <person name="Ritari J."/>
            <person name="Douillard F.P."/>
            <person name="Paul Ross R."/>
            <person name="Yang R."/>
            <person name="Briner A.E."/>
            <person name="Felis G.E."/>
            <person name="de Vos W.M."/>
            <person name="Barrangou R."/>
            <person name="Klaenhammer T.R."/>
            <person name="Caufield P.W."/>
            <person name="Cui Y."/>
            <person name="Zhang H."/>
            <person name="O'Toole P.W."/>
        </authorList>
    </citation>
    <scope>NUCLEOTIDE SEQUENCE [LARGE SCALE GENOMIC DNA]</scope>
    <source>
        <strain evidence="1 2">DSM 24301</strain>
    </source>
</reference>
<evidence type="ECO:0000313" key="1">
    <source>
        <dbReference type="EMBL" id="KRO15519.1"/>
    </source>
</evidence>
<dbReference type="STRING" id="1293598.IV56_GL002287"/>
<dbReference type="AlphaFoldDB" id="A0A0R2MPB5"/>
<dbReference type="Proteomes" id="UP000050969">
    <property type="component" value="Unassembled WGS sequence"/>
</dbReference>
<gene>
    <name evidence="1" type="ORF">IV56_GL002287</name>
</gene>
<evidence type="ECO:0000313" key="2">
    <source>
        <dbReference type="Proteomes" id="UP000050969"/>
    </source>
</evidence>
<accession>A0A0R2MPB5</accession>
<comment type="caution">
    <text evidence="1">The sequence shown here is derived from an EMBL/GenBank/DDBJ whole genome shotgun (WGS) entry which is preliminary data.</text>
</comment>
<name>A0A0R2MPB5_9LACO</name>
<sequence length="200" mass="22715">MTILLIPVLFLIGLSITEKIQLHISQTKATQVISQLVPKEKQIIIETRSHPGGMLDLTPPDTYVTTVTTQKDYELWKKLVLQHGQLLSSDHLLPDGTEPSNLKAFVKNIKHCEINYESEQSIANSKPDMTNLDMGLGSQAYYIYPDPKTMNPNLTRFSKTWQGSLQIMYDHFAYLPSNTDLVKKWRFPANAVQDLAGERK</sequence>